<dbReference type="SUPFAM" id="SSF50630">
    <property type="entry name" value="Acid proteases"/>
    <property type="match status" value="1"/>
</dbReference>
<dbReference type="EMBL" id="JBHRXV010000001">
    <property type="protein sequence ID" value="MFC3711324.1"/>
    <property type="molecule type" value="Genomic_DNA"/>
</dbReference>
<dbReference type="Proteomes" id="UP001595615">
    <property type="component" value="Unassembled WGS sequence"/>
</dbReference>
<keyword evidence="1" id="KW-0378">Hydrolase</keyword>
<dbReference type="Pfam" id="PF13650">
    <property type="entry name" value="Asp_protease_2"/>
    <property type="match status" value="1"/>
</dbReference>
<keyword evidence="2" id="KW-1185">Reference proteome</keyword>
<protein>
    <submittedName>
        <fullName evidence="1">Retropepsin-like aspartic protease</fullName>
        <ecNumber evidence="1">3.4.23.-</ecNumber>
    </submittedName>
</protein>
<accession>A0ABV7X7M3</accession>
<gene>
    <name evidence="1" type="ORF">ACFOMD_02000</name>
</gene>
<dbReference type="RefSeq" id="WP_380856011.1">
    <property type="nucleotide sequence ID" value="NZ_JBHRXV010000001.1"/>
</dbReference>
<name>A0ABV7X7M3_9SPHN</name>
<dbReference type="Gene3D" id="2.40.70.10">
    <property type="entry name" value="Acid Proteases"/>
    <property type="match status" value="1"/>
</dbReference>
<reference evidence="2" key="1">
    <citation type="journal article" date="2019" name="Int. J. Syst. Evol. Microbiol.">
        <title>The Global Catalogue of Microorganisms (GCM) 10K type strain sequencing project: providing services to taxonomists for standard genome sequencing and annotation.</title>
        <authorList>
            <consortium name="The Broad Institute Genomics Platform"/>
            <consortium name="The Broad Institute Genome Sequencing Center for Infectious Disease"/>
            <person name="Wu L."/>
            <person name="Ma J."/>
        </authorList>
    </citation>
    <scope>NUCLEOTIDE SEQUENCE [LARGE SCALE GENOMIC DNA]</scope>
    <source>
        <strain evidence="2">KCTC 42644</strain>
    </source>
</reference>
<organism evidence="1 2">
    <name type="scientific">Sphingoaurantiacus capsulatus</name>
    <dbReference type="NCBI Taxonomy" id="1771310"/>
    <lineage>
        <taxon>Bacteria</taxon>
        <taxon>Pseudomonadati</taxon>
        <taxon>Pseudomonadota</taxon>
        <taxon>Alphaproteobacteria</taxon>
        <taxon>Sphingomonadales</taxon>
        <taxon>Sphingosinicellaceae</taxon>
        <taxon>Sphingoaurantiacus</taxon>
    </lineage>
</organism>
<dbReference type="CDD" id="cd05483">
    <property type="entry name" value="retropepsin_like_bacteria"/>
    <property type="match status" value="1"/>
</dbReference>
<dbReference type="EC" id="3.4.23.-" evidence="1"/>
<dbReference type="InterPro" id="IPR021109">
    <property type="entry name" value="Peptidase_aspartic_dom_sf"/>
</dbReference>
<proteinExistence type="predicted"/>
<dbReference type="GO" id="GO:0016787">
    <property type="term" value="F:hydrolase activity"/>
    <property type="evidence" value="ECO:0007669"/>
    <property type="project" value="UniProtKB-KW"/>
</dbReference>
<sequence>MRLLPTLAALSLLAACDQALTKTPDYRPQDAGSVDRALCLLGFSAVPVTEVLTGHHLVEAVVNGRKGVFVLDTGANISTLHAPLAADYKLKPALGGLMPAVGVGVGGAQKAGVWTLDSLTIGGIAIRQTRMMTADLTPVVRMLSPLAPGKRVDGIIGQDVMKEHRGVIDVAKPILYLIAEDKDPAPVDAAESCTGGAAAASGTE</sequence>
<dbReference type="PROSITE" id="PS51257">
    <property type="entry name" value="PROKAR_LIPOPROTEIN"/>
    <property type="match status" value="1"/>
</dbReference>
<evidence type="ECO:0000313" key="1">
    <source>
        <dbReference type="EMBL" id="MFC3711324.1"/>
    </source>
</evidence>
<evidence type="ECO:0000313" key="2">
    <source>
        <dbReference type="Proteomes" id="UP001595615"/>
    </source>
</evidence>
<dbReference type="InterPro" id="IPR034122">
    <property type="entry name" value="Retropepsin-like_bacterial"/>
</dbReference>
<comment type="caution">
    <text evidence="1">The sequence shown here is derived from an EMBL/GenBank/DDBJ whole genome shotgun (WGS) entry which is preliminary data.</text>
</comment>